<protein>
    <submittedName>
        <fullName evidence="2">Uncharacterized protein</fullName>
    </submittedName>
</protein>
<feature type="compositionally biased region" description="Low complexity" evidence="1">
    <location>
        <begin position="1"/>
        <end position="20"/>
    </location>
</feature>
<dbReference type="Proteomes" id="UP001153069">
    <property type="component" value="Unassembled WGS sequence"/>
</dbReference>
<organism evidence="2 3">
    <name type="scientific">Seminavis robusta</name>
    <dbReference type="NCBI Taxonomy" id="568900"/>
    <lineage>
        <taxon>Eukaryota</taxon>
        <taxon>Sar</taxon>
        <taxon>Stramenopiles</taxon>
        <taxon>Ochrophyta</taxon>
        <taxon>Bacillariophyta</taxon>
        <taxon>Bacillariophyceae</taxon>
        <taxon>Bacillariophycidae</taxon>
        <taxon>Naviculales</taxon>
        <taxon>Naviculaceae</taxon>
        <taxon>Seminavis</taxon>
    </lineage>
</organism>
<keyword evidence="3" id="KW-1185">Reference proteome</keyword>
<sequence>MPRSSMPSSSPSSSPSRSSMLKSVSMGFSMMNLGGSAKETEKHSSKNFVYKNRRTSHKKTLPRATYGELIMGQGDPLAPSRRALGTKPTTQRLAEDQGEGLFISKRRK</sequence>
<feature type="compositionally biased region" description="Basic residues" evidence="1">
    <location>
        <begin position="51"/>
        <end position="61"/>
    </location>
</feature>
<proteinExistence type="predicted"/>
<accession>A0A9N8HQK8</accession>
<dbReference type="AlphaFoldDB" id="A0A9N8HQK8"/>
<name>A0A9N8HQK8_9STRA</name>
<evidence type="ECO:0000256" key="1">
    <source>
        <dbReference type="SAM" id="MobiDB-lite"/>
    </source>
</evidence>
<evidence type="ECO:0000313" key="2">
    <source>
        <dbReference type="EMBL" id="CAB9523778.1"/>
    </source>
</evidence>
<comment type="caution">
    <text evidence="2">The sequence shown here is derived from an EMBL/GenBank/DDBJ whole genome shotgun (WGS) entry which is preliminary data.</text>
</comment>
<gene>
    <name evidence="2" type="ORF">SEMRO_1455_G274130.1</name>
</gene>
<feature type="region of interest" description="Disordered" evidence="1">
    <location>
        <begin position="1"/>
        <end position="108"/>
    </location>
</feature>
<dbReference type="EMBL" id="CAICTM010001453">
    <property type="protein sequence ID" value="CAB9523778.1"/>
    <property type="molecule type" value="Genomic_DNA"/>
</dbReference>
<evidence type="ECO:0000313" key="3">
    <source>
        <dbReference type="Proteomes" id="UP001153069"/>
    </source>
</evidence>
<reference evidence="2" key="1">
    <citation type="submission" date="2020-06" db="EMBL/GenBank/DDBJ databases">
        <authorList>
            <consortium name="Plant Systems Biology data submission"/>
        </authorList>
    </citation>
    <scope>NUCLEOTIDE SEQUENCE</scope>
    <source>
        <strain evidence="2">D6</strain>
    </source>
</reference>